<name>A0A9P4PVG7_9PLEO</name>
<proteinExistence type="predicted"/>
<evidence type="ECO:0000313" key="2">
    <source>
        <dbReference type="Proteomes" id="UP000799764"/>
    </source>
</evidence>
<dbReference type="Proteomes" id="UP000799764">
    <property type="component" value="Unassembled WGS sequence"/>
</dbReference>
<keyword evidence="2" id="KW-1185">Reference proteome</keyword>
<gene>
    <name evidence="1" type="ORF">P171DRAFT_414</name>
</gene>
<dbReference type="EMBL" id="MU001492">
    <property type="protein sequence ID" value="KAF2451186.1"/>
    <property type="molecule type" value="Genomic_DNA"/>
</dbReference>
<comment type="caution">
    <text evidence="1">The sequence shown here is derived from an EMBL/GenBank/DDBJ whole genome shotgun (WGS) entry which is preliminary data.</text>
</comment>
<evidence type="ECO:0000313" key="1">
    <source>
        <dbReference type="EMBL" id="KAF2451186.1"/>
    </source>
</evidence>
<accession>A0A9P4PVG7</accession>
<sequence length="172" mass="18522">MHSLRLGPTSFWCYNPESRMPHGSHAAASEEHSPGPCSYPNGRCGGNGPLGDPQLRFGGSRTTLRWQGQLGLGWAAVLAADGESTSWTTYGPRHLLRVGGAVRGGSAACGDAGGLPCASSRYVVWFVMEPSGMGGAVVRLEQHDAWRVTLTRCRPVHSQLHARSIKITRQEW</sequence>
<dbReference type="AlphaFoldDB" id="A0A9P4PVG7"/>
<protein>
    <submittedName>
        <fullName evidence="1">Uncharacterized protein</fullName>
    </submittedName>
</protein>
<reference evidence="1" key="1">
    <citation type="journal article" date="2020" name="Stud. Mycol.">
        <title>101 Dothideomycetes genomes: a test case for predicting lifestyles and emergence of pathogens.</title>
        <authorList>
            <person name="Haridas S."/>
            <person name="Albert R."/>
            <person name="Binder M."/>
            <person name="Bloem J."/>
            <person name="Labutti K."/>
            <person name="Salamov A."/>
            <person name="Andreopoulos B."/>
            <person name="Baker S."/>
            <person name="Barry K."/>
            <person name="Bills G."/>
            <person name="Bluhm B."/>
            <person name="Cannon C."/>
            <person name="Castanera R."/>
            <person name="Culley D."/>
            <person name="Daum C."/>
            <person name="Ezra D."/>
            <person name="Gonzalez J."/>
            <person name="Henrissat B."/>
            <person name="Kuo A."/>
            <person name="Liang C."/>
            <person name="Lipzen A."/>
            <person name="Lutzoni F."/>
            <person name="Magnuson J."/>
            <person name="Mondo S."/>
            <person name="Nolan M."/>
            <person name="Ohm R."/>
            <person name="Pangilinan J."/>
            <person name="Park H.-J."/>
            <person name="Ramirez L."/>
            <person name="Alfaro M."/>
            <person name="Sun H."/>
            <person name="Tritt A."/>
            <person name="Yoshinaga Y."/>
            <person name="Zwiers L.-H."/>
            <person name="Turgeon B."/>
            <person name="Goodwin S."/>
            <person name="Spatafora J."/>
            <person name="Crous P."/>
            <person name="Grigoriev I."/>
        </authorList>
    </citation>
    <scope>NUCLEOTIDE SEQUENCE</scope>
    <source>
        <strain evidence="1">CBS 690.94</strain>
    </source>
</reference>
<organism evidence="1 2">
    <name type="scientific">Karstenula rhodostoma CBS 690.94</name>
    <dbReference type="NCBI Taxonomy" id="1392251"/>
    <lineage>
        <taxon>Eukaryota</taxon>
        <taxon>Fungi</taxon>
        <taxon>Dikarya</taxon>
        <taxon>Ascomycota</taxon>
        <taxon>Pezizomycotina</taxon>
        <taxon>Dothideomycetes</taxon>
        <taxon>Pleosporomycetidae</taxon>
        <taxon>Pleosporales</taxon>
        <taxon>Massarineae</taxon>
        <taxon>Didymosphaeriaceae</taxon>
        <taxon>Karstenula</taxon>
    </lineage>
</organism>